<proteinExistence type="predicted"/>
<keyword evidence="5 6" id="KW-0472">Membrane</keyword>
<dbReference type="RefSeq" id="WP_016962298.1">
    <property type="nucleotide sequence ID" value="NZ_AJWN02000099.1"/>
</dbReference>
<keyword evidence="4 6" id="KW-1133">Transmembrane helix</keyword>
<keyword evidence="8" id="KW-1185">Reference proteome</keyword>
<accession>A0A1E5BXR7</accession>
<feature type="transmembrane region" description="Helical" evidence="6">
    <location>
        <begin position="43"/>
        <end position="65"/>
    </location>
</feature>
<keyword evidence="3 6" id="KW-0812">Transmembrane</keyword>
<feature type="transmembrane region" description="Helical" evidence="6">
    <location>
        <begin position="145"/>
        <end position="164"/>
    </location>
</feature>
<name>A0A1E5BXR7_9GAMM</name>
<dbReference type="AlphaFoldDB" id="A0A1E5BXR7"/>
<comment type="caution">
    <text evidence="7">The sequence shown here is derived from an EMBL/GenBank/DDBJ whole genome shotgun (WGS) entry which is preliminary data.</text>
</comment>
<feature type="transmembrane region" description="Helical" evidence="6">
    <location>
        <begin position="410"/>
        <end position="428"/>
    </location>
</feature>
<feature type="transmembrane region" description="Helical" evidence="6">
    <location>
        <begin position="316"/>
        <end position="333"/>
    </location>
</feature>
<gene>
    <name evidence="7" type="ORF">A1OK_16140</name>
</gene>
<keyword evidence="2" id="KW-1003">Cell membrane</keyword>
<evidence type="ECO:0000256" key="3">
    <source>
        <dbReference type="ARBA" id="ARBA00022692"/>
    </source>
</evidence>
<feature type="transmembrane region" description="Helical" evidence="6">
    <location>
        <begin position="7"/>
        <end position="28"/>
    </location>
</feature>
<feature type="transmembrane region" description="Helical" evidence="6">
    <location>
        <begin position="354"/>
        <end position="371"/>
    </location>
</feature>
<evidence type="ECO:0000256" key="1">
    <source>
        <dbReference type="ARBA" id="ARBA00004651"/>
    </source>
</evidence>
<evidence type="ECO:0000256" key="6">
    <source>
        <dbReference type="SAM" id="Phobius"/>
    </source>
</evidence>
<dbReference type="Pfam" id="PF13440">
    <property type="entry name" value="Polysacc_synt_3"/>
    <property type="match status" value="1"/>
</dbReference>
<dbReference type="InterPro" id="IPR050833">
    <property type="entry name" value="Poly_Biosynth_Transport"/>
</dbReference>
<dbReference type="EMBL" id="AJWN02000099">
    <property type="protein sequence ID" value="OEE58094.1"/>
    <property type="molecule type" value="Genomic_DNA"/>
</dbReference>
<feature type="transmembrane region" description="Helical" evidence="6">
    <location>
        <begin position="77"/>
        <end position="99"/>
    </location>
</feature>
<dbReference type="GO" id="GO:0005886">
    <property type="term" value="C:plasma membrane"/>
    <property type="evidence" value="ECO:0007669"/>
    <property type="project" value="UniProtKB-SubCell"/>
</dbReference>
<feature type="transmembrane region" description="Helical" evidence="6">
    <location>
        <begin position="111"/>
        <end position="133"/>
    </location>
</feature>
<evidence type="ECO:0000313" key="7">
    <source>
        <dbReference type="EMBL" id="OEE58094.1"/>
    </source>
</evidence>
<dbReference type="Proteomes" id="UP000095039">
    <property type="component" value="Unassembled WGS sequence"/>
</dbReference>
<evidence type="ECO:0000256" key="5">
    <source>
        <dbReference type="ARBA" id="ARBA00023136"/>
    </source>
</evidence>
<evidence type="ECO:0000313" key="8">
    <source>
        <dbReference type="Proteomes" id="UP000095039"/>
    </source>
</evidence>
<evidence type="ECO:0000256" key="2">
    <source>
        <dbReference type="ARBA" id="ARBA00022475"/>
    </source>
</evidence>
<sequence length="477" mass="52749">MAWMTQSFYYAIGIIMMKGISLLMLPYLTHKLSLVEYGSLESLILLADIGTILFSFGIVDAMYRYVGTSEGKQRQQLVSNCFTLSVIICFIGSGVILLVTPWLLTLMPVEFAWYQIALLLIPTMLDGVIAIPLTLMRMNALAKRFCYLNVIKAFVQATLTVVLLELGYGLDAVLISGAISSLLLTLCLVGYQRGQMGKIGHLADSKQLLSFGVPVLIGAVSIYLVQGADRWFLAHGVGIEELAVYAVATKFTLILGLLMQPYALWWFPTRIPMLQNPDGKQQCADKAILGTNLGIMLGTLLILTAPMAIQWLLPEVYADASVVLVFLLLIAMIKNAGDYMNLGCYCGDSSQAQMWIQAGCALFALIGYSVLTPQWGVLGIVAVLFSAHSLRLIFFYVISQRKQPLPYRHVKWLACLGVSGLMLTLNSILNQWLYHLPTIVLTLPVALMTLVFYLKLNIIDIPVTLLVKLRLKRNPAH</sequence>
<reference evidence="7 8" key="1">
    <citation type="journal article" date="2012" name="Science">
        <title>Ecological populations of bacteria act as socially cohesive units of antibiotic production and resistance.</title>
        <authorList>
            <person name="Cordero O.X."/>
            <person name="Wildschutte H."/>
            <person name="Kirkup B."/>
            <person name="Proehl S."/>
            <person name="Ngo L."/>
            <person name="Hussain F."/>
            <person name="Le Roux F."/>
            <person name="Mincer T."/>
            <person name="Polz M.F."/>
        </authorList>
    </citation>
    <scope>NUCLEOTIDE SEQUENCE [LARGE SCALE GENOMIC DNA]</scope>
    <source>
        <strain evidence="7 8">FF-454</strain>
    </source>
</reference>
<evidence type="ECO:0000256" key="4">
    <source>
        <dbReference type="ARBA" id="ARBA00022989"/>
    </source>
</evidence>
<protein>
    <submittedName>
        <fullName evidence="7">Lipopolysaccharide biosynthesis protein</fullName>
    </submittedName>
</protein>
<feature type="transmembrane region" description="Helical" evidence="6">
    <location>
        <begin position="245"/>
        <end position="267"/>
    </location>
</feature>
<feature type="transmembrane region" description="Helical" evidence="6">
    <location>
        <begin position="208"/>
        <end position="225"/>
    </location>
</feature>
<dbReference type="PANTHER" id="PTHR30250">
    <property type="entry name" value="PST FAMILY PREDICTED COLANIC ACID TRANSPORTER"/>
    <property type="match status" value="1"/>
</dbReference>
<dbReference type="PANTHER" id="PTHR30250:SF11">
    <property type="entry name" value="O-ANTIGEN TRANSPORTER-RELATED"/>
    <property type="match status" value="1"/>
</dbReference>
<comment type="subcellular location">
    <subcellularLocation>
        <location evidence="1">Cell membrane</location>
        <topology evidence="1">Multi-pass membrane protein</topology>
    </subcellularLocation>
</comment>
<organism evidence="7 8">
    <name type="scientific">Enterovibrio norvegicus FF-454</name>
    <dbReference type="NCBI Taxonomy" id="1185651"/>
    <lineage>
        <taxon>Bacteria</taxon>
        <taxon>Pseudomonadati</taxon>
        <taxon>Pseudomonadota</taxon>
        <taxon>Gammaproteobacteria</taxon>
        <taxon>Vibrionales</taxon>
        <taxon>Vibrionaceae</taxon>
        <taxon>Enterovibrio</taxon>
    </lineage>
</organism>
<feature type="transmembrane region" description="Helical" evidence="6">
    <location>
        <begin position="287"/>
        <end position="310"/>
    </location>
</feature>
<feature type="transmembrane region" description="Helical" evidence="6">
    <location>
        <begin position="377"/>
        <end position="398"/>
    </location>
</feature>
<feature type="transmembrane region" description="Helical" evidence="6">
    <location>
        <begin position="170"/>
        <end position="188"/>
    </location>
</feature>